<dbReference type="EMBL" id="JACRTD010000002">
    <property type="protein sequence ID" value="MBC8584554.1"/>
    <property type="molecule type" value="Genomic_DNA"/>
</dbReference>
<keyword evidence="4 6" id="KW-0408">Iron</keyword>
<dbReference type="InterPro" id="IPR006638">
    <property type="entry name" value="Elp3/MiaA/NifB-like_rSAM"/>
</dbReference>
<dbReference type="GO" id="GO:0051539">
    <property type="term" value="F:4 iron, 4 sulfur cluster binding"/>
    <property type="evidence" value="ECO:0007669"/>
    <property type="project" value="UniProtKB-KW"/>
</dbReference>
<feature type="compositionally biased region" description="Basic and acidic residues" evidence="7">
    <location>
        <begin position="615"/>
        <end position="633"/>
    </location>
</feature>
<dbReference type="SFLD" id="SFLDS00029">
    <property type="entry name" value="Radical_SAM"/>
    <property type="match status" value="1"/>
</dbReference>
<feature type="binding site" evidence="6">
    <location>
        <position position="305"/>
    </location>
    <ligand>
        <name>[4Fe-4S] cluster</name>
        <dbReference type="ChEBI" id="CHEBI:49883"/>
        <note>4Fe-4S-S-AdoMet</note>
    </ligand>
</feature>
<keyword evidence="2 6" id="KW-0949">S-adenosyl-L-methionine</keyword>
<dbReference type="InterPro" id="IPR023404">
    <property type="entry name" value="rSAM_horseshoe"/>
</dbReference>
<keyword evidence="5 6" id="KW-0411">Iron-sulfur</keyword>
<feature type="compositionally biased region" description="Low complexity" evidence="7">
    <location>
        <begin position="598"/>
        <end position="612"/>
    </location>
</feature>
<organism evidence="9 10">
    <name type="scientific">Youxingia wuxianensis</name>
    <dbReference type="NCBI Taxonomy" id="2763678"/>
    <lineage>
        <taxon>Bacteria</taxon>
        <taxon>Bacillati</taxon>
        <taxon>Bacillota</taxon>
        <taxon>Clostridia</taxon>
        <taxon>Eubacteriales</taxon>
        <taxon>Oscillospiraceae</taxon>
        <taxon>Youxingia</taxon>
    </lineage>
</organism>
<gene>
    <name evidence="9" type="ORF">H8705_03050</name>
</gene>
<dbReference type="InterPro" id="IPR024560">
    <property type="entry name" value="UPF0313_C"/>
</dbReference>
<keyword evidence="1 6" id="KW-0004">4Fe-4S</keyword>
<feature type="region of interest" description="Disordered" evidence="7">
    <location>
        <begin position="582"/>
        <end position="665"/>
    </location>
</feature>
<dbReference type="SFLD" id="SFLDG01069">
    <property type="entry name" value="UPF0313"/>
    <property type="match status" value="1"/>
</dbReference>
<evidence type="ECO:0000256" key="1">
    <source>
        <dbReference type="ARBA" id="ARBA00022485"/>
    </source>
</evidence>
<evidence type="ECO:0000259" key="8">
    <source>
        <dbReference type="PROSITE" id="PS51918"/>
    </source>
</evidence>
<evidence type="ECO:0000256" key="7">
    <source>
        <dbReference type="SAM" id="MobiDB-lite"/>
    </source>
</evidence>
<comment type="cofactor">
    <cofactor evidence="6">
        <name>[4Fe-4S] cluster</name>
        <dbReference type="ChEBI" id="CHEBI:49883"/>
    </cofactor>
    <text evidence="6">Binds 1 [4Fe-4S] cluster. The cluster is coordinated with 3 cysteines and an exchangeable S-adenosyl-L-methionine.</text>
</comment>
<proteinExistence type="inferred from homology"/>
<dbReference type="InterPro" id="IPR058240">
    <property type="entry name" value="rSAM_sf"/>
</dbReference>
<dbReference type="NCBIfam" id="TIGR03904">
    <property type="entry name" value="SAM_YgiQ"/>
    <property type="match status" value="1"/>
</dbReference>
<feature type="domain" description="Radical SAM core" evidence="8">
    <location>
        <begin position="290"/>
        <end position="563"/>
    </location>
</feature>
<dbReference type="PANTHER" id="PTHR32331:SF0">
    <property type="entry name" value="UPF0313 PROTEIN YGIQ"/>
    <property type="match status" value="1"/>
</dbReference>
<comment type="similarity">
    <text evidence="6">Belongs to the UPF0313 family.</text>
</comment>
<dbReference type="InterPro" id="IPR013704">
    <property type="entry name" value="UPF0313_N"/>
</dbReference>
<evidence type="ECO:0000256" key="3">
    <source>
        <dbReference type="ARBA" id="ARBA00022723"/>
    </source>
</evidence>
<dbReference type="PANTHER" id="PTHR32331">
    <property type="entry name" value="UPF0313 PROTEIN YGIQ"/>
    <property type="match status" value="1"/>
</dbReference>
<dbReference type="InterPro" id="IPR007197">
    <property type="entry name" value="rSAM"/>
</dbReference>
<accession>A0A926EQ91</accession>
<evidence type="ECO:0000256" key="4">
    <source>
        <dbReference type="ARBA" id="ARBA00023004"/>
    </source>
</evidence>
<comment type="caution">
    <text evidence="9">The sequence shown here is derived from an EMBL/GenBank/DDBJ whole genome shotgun (WGS) entry which is preliminary data.</text>
</comment>
<dbReference type="Proteomes" id="UP000623678">
    <property type="component" value="Unassembled WGS sequence"/>
</dbReference>
<dbReference type="GO" id="GO:0005506">
    <property type="term" value="F:iron ion binding"/>
    <property type="evidence" value="ECO:0007669"/>
    <property type="project" value="UniProtKB-UniRule"/>
</dbReference>
<sequence length="665" mass="74499">MFLPMTMQEAKKRGWDEFDFICVTGDAYVDHPSFGIAIVSRLLESLGYRVGMIAQPNPQKPSDFQKLGTPKYGFWVNGGNIDSMVAHYTAAKRRRSNDAYTPGGKAGKRPDRAVTVYCNKLRELYPNANIVIGGLEASMRRFAHYDYWADKVMPSILVDSKADLLIFGMGEKQTEVIARHLAGGGQADQVRCRGVCYLTDQLGLPADAVSVASFAKVSENKLSYAKATHTEIEEQDHIRGKHIIQKQGNNLFLVQTPPMEPLSQEELDRVFALPFERMYHPSYEAMGGVDAIKEVEFSIMHNRGCFGNCNFCSIAFHQGRTVTCRSEQSVIDEAISFTKNPRFKGYISDVGGPSANFRRPSCDKQLLHGLCAQRKCLAPKPCPNLVVDHREYLDLLRKLRSIKGIKKVFVRSGLRYDYMMLEKDDTFMRELIEFHVSGQLKVAPEHCSPNVLDCMGKPHIEVYERFSERFYRLTKEVGKEQYLVPYLISSHPGSTLQDAVNLAVFLKKHHIRPEQVQDFYPTPGTVSTCMFYTGLDPYTLKPVFVPTTQEEKWLQRSLLQYFKPENRRAVATALHKAGREDLIGSGPGCLIPPERSHAGAGAASSAGRAQGAKNVRAEKNSGSSKEKGKDQRDPAFYGRRGRGRSAPAGTPKTGKNSRYAKKGKR</sequence>
<dbReference type="Pfam" id="PF08497">
    <property type="entry name" value="Radical_SAM_N"/>
    <property type="match status" value="1"/>
</dbReference>
<dbReference type="HAMAP" id="MF_01251">
    <property type="entry name" value="UPF0313"/>
    <property type="match status" value="1"/>
</dbReference>
<dbReference type="RefSeq" id="WP_262394385.1">
    <property type="nucleotide sequence ID" value="NZ_JACRTD010000002.1"/>
</dbReference>
<keyword evidence="3 6" id="KW-0479">Metal-binding</keyword>
<dbReference type="AlphaFoldDB" id="A0A926EQ91"/>
<name>A0A926EQ91_9FIRM</name>
<dbReference type="SFLD" id="SFLDG01082">
    <property type="entry name" value="B12-binding_domain_containing"/>
    <property type="match status" value="1"/>
</dbReference>
<feature type="binding site" evidence="6">
    <location>
        <position position="312"/>
    </location>
    <ligand>
        <name>[4Fe-4S] cluster</name>
        <dbReference type="ChEBI" id="CHEBI:49883"/>
        <note>4Fe-4S-S-AdoMet</note>
    </ligand>
</feature>
<evidence type="ECO:0000256" key="6">
    <source>
        <dbReference type="HAMAP-Rule" id="MF_01251"/>
    </source>
</evidence>
<evidence type="ECO:0000256" key="2">
    <source>
        <dbReference type="ARBA" id="ARBA00022691"/>
    </source>
</evidence>
<dbReference type="Gene3D" id="3.80.30.20">
    <property type="entry name" value="tm_1862 like domain"/>
    <property type="match status" value="1"/>
</dbReference>
<evidence type="ECO:0000313" key="9">
    <source>
        <dbReference type="EMBL" id="MBC8584554.1"/>
    </source>
</evidence>
<keyword evidence="10" id="KW-1185">Reference proteome</keyword>
<evidence type="ECO:0000256" key="5">
    <source>
        <dbReference type="ARBA" id="ARBA00023014"/>
    </source>
</evidence>
<feature type="binding site" evidence="6">
    <location>
        <position position="309"/>
    </location>
    <ligand>
        <name>[4Fe-4S] cluster</name>
        <dbReference type="ChEBI" id="CHEBI:49883"/>
        <note>4Fe-4S-S-AdoMet</note>
    </ligand>
</feature>
<reference evidence="9" key="1">
    <citation type="submission" date="2020-08" db="EMBL/GenBank/DDBJ databases">
        <title>Genome public.</title>
        <authorList>
            <person name="Liu C."/>
            <person name="Sun Q."/>
        </authorList>
    </citation>
    <scope>NUCLEOTIDE SEQUENCE</scope>
    <source>
        <strain evidence="9">NSJ-64</strain>
    </source>
</reference>
<protein>
    <submittedName>
        <fullName evidence="9">YgiQ family radical SAM protein</fullName>
    </submittedName>
</protein>
<dbReference type="InterPro" id="IPR022946">
    <property type="entry name" value="UPF0313"/>
</dbReference>
<evidence type="ECO:0000313" key="10">
    <source>
        <dbReference type="Proteomes" id="UP000623678"/>
    </source>
</evidence>
<dbReference type="Pfam" id="PF11842">
    <property type="entry name" value="DUF3362"/>
    <property type="match status" value="1"/>
</dbReference>
<dbReference type="GO" id="GO:0003824">
    <property type="term" value="F:catalytic activity"/>
    <property type="evidence" value="ECO:0007669"/>
    <property type="project" value="InterPro"/>
</dbReference>
<dbReference type="PROSITE" id="PS51918">
    <property type="entry name" value="RADICAL_SAM"/>
    <property type="match status" value="1"/>
</dbReference>
<dbReference type="SMART" id="SM00729">
    <property type="entry name" value="Elp3"/>
    <property type="match status" value="1"/>
</dbReference>
<dbReference type="SUPFAM" id="SSF102114">
    <property type="entry name" value="Radical SAM enzymes"/>
    <property type="match status" value="1"/>
</dbReference>